<organism evidence="2 3">
    <name type="scientific">Flavobacterium sediminilitoris</name>
    <dbReference type="NCBI Taxonomy" id="2024526"/>
    <lineage>
        <taxon>Bacteria</taxon>
        <taxon>Pseudomonadati</taxon>
        <taxon>Bacteroidota</taxon>
        <taxon>Flavobacteriia</taxon>
        <taxon>Flavobacteriales</taxon>
        <taxon>Flavobacteriaceae</taxon>
        <taxon>Flavobacterium</taxon>
    </lineage>
</organism>
<evidence type="ECO:0008006" key="4">
    <source>
        <dbReference type="Google" id="ProtNLM"/>
    </source>
</evidence>
<reference evidence="2" key="2">
    <citation type="submission" date="2022-04" db="EMBL/GenBank/DDBJ databases">
        <title>Complete Genome Sequence of Flavobacterium sediminilitoris YSM-43, Isolated from a Tidal Sediment.</title>
        <authorList>
            <person name="Lee P.A."/>
        </authorList>
    </citation>
    <scope>NUCLEOTIDE SEQUENCE</scope>
    <source>
        <strain evidence="2">YSM-43</strain>
    </source>
</reference>
<dbReference type="RefSeq" id="WP_246915533.1">
    <property type="nucleotide sequence ID" value="NZ_CP090145.1"/>
</dbReference>
<keyword evidence="1" id="KW-1133">Transmembrane helix</keyword>
<feature type="transmembrane region" description="Helical" evidence="1">
    <location>
        <begin position="20"/>
        <end position="41"/>
    </location>
</feature>
<keyword evidence="1" id="KW-0472">Membrane</keyword>
<name>A0ABY4HLH8_9FLAO</name>
<gene>
    <name evidence="2" type="ORF">LXD69_11530</name>
</gene>
<keyword evidence="1" id="KW-0812">Transmembrane</keyword>
<keyword evidence="3" id="KW-1185">Reference proteome</keyword>
<dbReference type="EMBL" id="CP090145">
    <property type="protein sequence ID" value="UOX32674.1"/>
    <property type="molecule type" value="Genomic_DNA"/>
</dbReference>
<protein>
    <recommendedName>
        <fullName evidence="4">DUF3592 domain-containing protein</fullName>
    </recommendedName>
</protein>
<sequence>MTNRKINFKTIWQRAKIRPILLLFAFQGIAFSLLLFLPMGLMMNSLGDSFPFVENAEKIQSDGIKTNAILTGIKGIDNITINGNNPQILTYEFDNNGQKTESKFSVFEPEKTDNLKIGDLIPIKHLNKESMPTEFEQYSFSMDFMYYIAGVVFLIGLILCYFLYSRINKEISLYKTGRIMEGKIISISHNNGFTFSKFGSSMDVHYEYGNNVAKSRTNNFALTNNKSIGDSIKILVSQDGKSSCLYPELIAKTNGWKENYVA</sequence>
<dbReference type="Proteomes" id="UP000830454">
    <property type="component" value="Chromosome"/>
</dbReference>
<reference evidence="2" key="1">
    <citation type="submission" date="2021-12" db="EMBL/GenBank/DDBJ databases">
        <authorList>
            <person name="Cha I.-T."/>
            <person name="Lee K.-E."/>
            <person name="Park S.-J."/>
        </authorList>
    </citation>
    <scope>NUCLEOTIDE SEQUENCE</scope>
    <source>
        <strain evidence="2">YSM-43</strain>
    </source>
</reference>
<accession>A0ABY4HLH8</accession>
<evidence type="ECO:0000256" key="1">
    <source>
        <dbReference type="SAM" id="Phobius"/>
    </source>
</evidence>
<evidence type="ECO:0000313" key="3">
    <source>
        <dbReference type="Proteomes" id="UP000830454"/>
    </source>
</evidence>
<feature type="transmembrane region" description="Helical" evidence="1">
    <location>
        <begin position="144"/>
        <end position="164"/>
    </location>
</feature>
<evidence type="ECO:0000313" key="2">
    <source>
        <dbReference type="EMBL" id="UOX32674.1"/>
    </source>
</evidence>
<proteinExistence type="predicted"/>